<dbReference type="EMBL" id="PGVD01000025">
    <property type="protein sequence ID" value="PLR97878.1"/>
    <property type="molecule type" value="Genomic_DNA"/>
</dbReference>
<evidence type="ECO:0000256" key="1">
    <source>
        <dbReference type="ARBA" id="ARBA00022679"/>
    </source>
</evidence>
<organism evidence="5 7">
    <name type="scientific">Bacillus canaveralius</name>
    <dbReference type="NCBI Taxonomy" id="1403243"/>
    <lineage>
        <taxon>Bacteria</taxon>
        <taxon>Bacillati</taxon>
        <taxon>Bacillota</taxon>
        <taxon>Bacilli</taxon>
        <taxon>Bacillales</taxon>
        <taxon>Bacillaceae</taxon>
        <taxon>Bacillus</taxon>
    </lineage>
</organism>
<dbReference type="InterPro" id="IPR036890">
    <property type="entry name" value="HATPase_C_sf"/>
</dbReference>
<feature type="domain" description="Histidine kinase/HSP90-like ATPase" evidence="4">
    <location>
        <begin position="14"/>
        <end position="64"/>
    </location>
</feature>
<keyword evidence="1" id="KW-0808">Transferase</keyword>
<evidence type="ECO:0000256" key="2">
    <source>
        <dbReference type="ARBA" id="ARBA00022777"/>
    </source>
</evidence>
<name>A0A2N5GL37_9BACI</name>
<dbReference type="InterPro" id="IPR050482">
    <property type="entry name" value="Sensor_HK_TwoCompSys"/>
</dbReference>
<dbReference type="Gene3D" id="3.30.565.10">
    <property type="entry name" value="Histidine kinase-like ATPase, C-terminal domain"/>
    <property type="match status" value="1"/>
</dbReference>
<dbReference type="SUPFAM" id="SSF55874">
    <property type="entry name" value="ATPase domain of HSP90 chaperone/DNA topoisomerase II/histidine kinase"/>
    <property type="match status" value="1"/>
</dbReference>
<keyword evidence="8" id="KW-1185">Reference proteome</keyword>
<sequence>MINLTDEESFDSENELHFFRVLQEGINNAIRHGKADYISIQLKSYFHHVFFKVYDNGMGFEIKNENINGLGTKHMLERCRILEGDLRWFSKWGGA</sequence>
<comment type="caution">
    <text evidence="5">The sequence shown here is derived from an EMBL/GenBank/DDBJ whole genome shotgun (WGS) entry which is preliminary data.</text>
</comment>
<dbReference type="Pfam" id="PF02518">
    <property type="entry name" value="HATPase_c"/>
    <property type="match status" value="1"/>
</dbReference>
<reference evidence="5 7" key="1">
    <citation type="submission" date="2017-11" db="EMBL/GenBank/DDBJ databases">
        <title>Comparitive Functional Genomics of Dry Heat Resistant strains isolated from the Viking Spacecraft.</title>
        <authorList>
            <person name="Seuylemezian A."/>
            <person name="Cooper K."/>
            <person name="Vaishampayan P."/>
        </authorList>
    </citation>
    <scope>NUCLEOTIDE SEQUENCE [LARGE SCALE GENOMIC DNA]</scope>
    <source>
        <strain evidence="5 7">M4.6</strain>
    </source>
</reference>
<evidence type="ECO:0000313" key="6">
    <source>
        <dbReference type="EMBL" id="PLR97878.1"/>
    </source>
</evidence>
<evidence type="ECO:0000313" key="5">
    <source>
        <dbReference type="EMBL" id="PLR82216.1"/>
    </source>
</evidence>
<reference evidence="6 8" key="2">
    <citation type="submission" date="2017-12" db="EMBL/GenBank/DDBJ databases">
        <title>Comparative Functional Genomics of Dry Heat Resistant strains isolated from the Viking Spacecraft.</title>
        <authorList>
            <person name="Seuylemezian A."/>
            <person name="Cooper K."/>
            <person name="Vaishampayan P."/>
        </authorList>
    </citation>
    <scope>NUCLEOTIDE SEQUENCE [LARGE SCALE GENOMIC DNA]</scope>
    <source>
        <strain evidence="6 8">ATCC 29669</strain>
    </source>
</reference>
<keyword evidence="3" id="KW-0902">Two-component regulatory system</keyword>
<dbReference type="AlphaFoldDB" id="A0A2N5GL37"/>
<dbReference type="RefSeq" id="WP_101577932.1">
    <property type="nucleotide sequence ID" value="NZ_PGVA01000028.1"/>
</dbReference>
<evidence type="ECO:0000256" key="3">
    <source>
        <dbReference type="ARBA" id="ARBA00023012"/>
    </source>
</evidence>
<dbReference type="GO" id="GO:0016301">
    <property type="term" value="F:kinase activity"/>
    <property type="evidence" value="ECO:0007669"/>
    <property type="project" value="UniProtKB-KW"/>
</dbReference>
<dbReference type="InterPro" id="IPR003594">
    <property type="entry name" value="HATPase_dom"/>
</dbReference>
<accession>A0A2N5GL37</accession>
<dbReference type="EMBL" id="PGVA01000028">
    <property type="protein sequence ID" value="PLR82216.1"/>
    <property type="molecule type" value="Genomic_DNA"/>
</dbReference>
<protein>
    <recommendedName>
        <fullName evidence="4">Histidine kinase/HSP90-like ATPase domain-containing protein</fullName>
    </recommendedName>
</protein>
<gene>
    <name evidence="5" type="ORF">CU635_13735</name>
    <name evidence="6" type="ORF">CVD25_08605</name>
</gene>
<evidence type="ECO:0000259" key="4">
    <source>
        <dbReference type="Pfam" id="PF02518"/>
    </source>
</evidence>
<dbReference type="Proteomes" id="UP000235114">
    <property type="component" value="Unassembled WGS sequence"/>
</dbReference>
<evidence type="ECO:0000313" key="8">
    <source>
        <dbReference type="Proteomes" id="UP000235114"/>
    </source>
</evidence>
<evidence type="ECO:0000313" key="7">
    <source>
        <dbReference type="Proteomes" id="UP000234951"/>
    </source>
</evidence>
<proteinExistence type="predicted"/>
<dbReference type="Proteomes" id="UP000234951">
    <property type="component" value="Unassembled WGS sequence"/>
</dbReference>
<dbReference type="GO" id="GO:0000160">
    <property type="term" value="P:phosphorelay signal transduction system"/>
    <property type="evidence" value="ECO:0007669"/>
    <property type="project" value="UniProtKB-KW"/>
</dbReference>
<keyword evidence="2" id="KW-0418">Kinase</keyword>
<dbReference type="PANTHER" id="PTHR24421">
    <property type="entry name" value="NITRATE/NITRITE SENSOR PROTEIN NARX-RELATED"/>
    <property type="match status" value="1"/>
</dbReference>